<dbReference type="AlphaFoldDB" id="A0A836AFV3"/>
<evidence type="ECO:0000256" key="1">
    <source>
        <dbReference type="ARBA" id="ARBA00003436"/>
    </source>
</evidence>
<protein>
    <recommendedName>
        <fullName evidence="12">Protocadherin beta-1</fullName>
    </recommendedName>
</protein>
<dbReference type="GO" id="GO:0007156">
    <property type="term" value="P:homophilic cell adhesion via plasma membrane adhesion molecules"/>
    <property type="evidence" value="ECO:0007669"/>
    <property type="project" value="InterPro"/>
</dbReference>
<comment type="function">
    <text evidence="1">Potential calcium-dependent cell-adhesion protein. May be involved in the establishment and maintenance of specific neuronal connections in the brain.</text>
</comment>
<keyword evidence="7 13" id="KW-0106">Calcium</keyword>
<dbReference type="FunFam" id="2.60.40.60:FF:000002">
    <property type="entry name" value="Protocadherin alpha 2"/>
    <property type="match status" value="1"/>
</dbReference>
<dbReference type="InterPro" id="IPR032455">
    <property type="entry name" value="Cadherin_C"/>
</dbReference>
<dbReference type="FunFam" id="2.60.40.60:FF:000001">
    <property type="entry name" value="Protocadherin alpha 2"/>
    <property type="match status" value="1"/>
</dbReference>
<evidence type="ECO:0000256" key="5">
    <source>
        <dbReference type="ARBA" id="ARBA00022729"/>
    </source>
</evidence>
<comment type="subcellular location">
    <subcellularLocation>
        <location evidence="2">Cell membrane</location>
        <topology evidence="2">Single-pass type I membrane protein</topology>
    </subcellularLocation>
</comment>
<dbReference type="PRINTS" id="PR00205">
    <property type="entry name" value="CADHERIN"/>
</dbReference>
<evidence type="ECO:0000313" key="18">
    <source>
        <dbReference type="Proteomes" id="UP000664991"/>
    </source>
</evidence>
<dbReference type="FunFam" id="2.60.40.60:FF:000018">
    <property type="entry name" value="Protocadherin gamma c3"/>
    <property type="match status" value="1"/>
</dbReference>
<evidence type="ECO:0000256" key="2">
    <source>
        <dbReference type="ARBA" id="ARBA00004251"/>
    </source>
</evidence>
<evidence type="ECO:0000256" key="3">
    <source>
        <dbReference type="ARBA" id="ARBA00022475"/>
    </source>
</evidence>
<feature type="domain" description="Cadherin" evidence="16">
    <location>
        <begin position="468"/>
        <end position="577"/>
    </location>
</feature>
<dbReference type="Pfam" id="PF16492">
    <property type="entry name" value="Cadherin_C_2"/>
    <property type="match status" value="1"/>
</dbReference>
<evidence type="ECO:0000256" key="8">
    <source>
        <dbReference type="ARBA" id="ARBA00022889"/>
    </source>
</evidence>
<evidence type="ECO:0000256" key="6">
    <source>
        <dbReference type="ARBA" id="ARBA00022737"/>
    </source>
</evidence>
<evidence type="ECO:0000256" key="4">
    <source>
        <dbReference type="ARBA" id="ARBA00022692"/>
    </source>
</evidence>
<dbReference type="Pfam" id="PF08266">
    <property type="entry name" value="Cadherin_2"/>
    <property type="match status" value="1"/>
</dbReference>
<evidence type="ECO:0000256" key="12">
    <source>
        <dbReference type="ARBA" id="ARBA00067603"/>
    </source>
</evidence>
<feature type="transmembrane region" description="Helical" evidence="15">
    <location>
        <begin position="705"/>
        <end position="730"/>
    </location>
</feature>
<feature type="domain" description="Cadherin" evidence="16">
    <location>
        <begin position="37"/>
        <end position="148"/>
    </location>
</feature>
<accession>A0A836AFV3</accession>
<keyword evidence="3" id="KW-1003">Cell membrane</keyword>
<dbReference type="PANTHER" id="PTHR24028:SF118">
    <property type="entry name" value="PROTOCADHERIN BETA-1"/>
    <property type="match status" value="1"/>
</dbReference>
<gene>
    <name evidence="17" type="ORF">JEQ12_016875</name>
</gene>
<keyword evidence="11" id="KW-0325">Glycoprotein</keyword>
<organism evidence="17 18">
    <name type="scientific">Ovis aries</name>
    <name type="common">Sheep</name>
    <dbReference type="NCBI Taxonomy" id="9940"/>
    <lineage>
        <taxon>Eukaryota</taxon>
        <taxon>Metazoa</taxon>
        <taxon>Chordata</taxon>
        <taxon>Craniata</taxon>
        <taxon>Vertebrata</taxon>
        <taxon>Euteleostomi</taxon>
        <taxon>Mammalia</taxon>
        <taxon>Eutheria</taxon>
        <taxon>Laurasiatheria</taxon>
        <taxon>Artiodactyla</taxon>
        <taxon>Ruminantia</taxon>
        <taxon>Pecora</taxon>
        <taxon>Bovidae</taxon>
        <taxon>Caprinae</taxon>
        <taxon>Ovis</taxon>
    </lineage>
</organism>
<keyword evidence="4 15" id="KW-0812">Transmembrane</keyword>
<sequence length="833" mass="91926">MPESEGEKNASFKICAAENGASYAVATLDLIVPTKANLDTGGAATIRYSVAEEMESGSFVANVAKDLGLEVGKLAARGARLVSEGNKLHFRLHRKTGDLFVKEKLDRESLCGKADPCVLHFEVVLVEPLQSFRVEVRVFDINDNAPVFLNKEPLLRIPESTPLGSRFPLQSAQDLDVGLNGLQNYTLSANEYFHLHTRFRSHGPKYAELVLDKPLDREEQPEVNLTITAVDGGSPPKSGTAHIRVEVLDVNDHVPQFSRLVYRAQVPENSANGSLVATVTATDLDEGSNKEITYSLAQNPEVILQTFQIHSETGEIRLRGPLDFEVFETYDIDIQATDGGGLSAHSKVLVEVMDVNDNPPEVTVSSVSSPLPEDSPLQTVVALFSIRDRDIRVGGKITCFLKEDLPFAVKPTFRNSYSLVTDRGLDREEVSGYNITLVAMDTGPPTLSSETVIEVLISDINDNPPVFQEDSYILTVRENNSPAVFIGKVLAEDLDLGENAKVTYSLLPPKSGDLSVFAYISINSDNGKLYALRTMDYEAIQHFQFVVKATDGGFLSLSSQVTVRVVVLDDNDNRPMILYPLQNGTLPCNDLVPRSAEAGYLVTKVVAVDGDSGQNSWLSYHLFKATDLGLFSVQQQNGEIRTLRQVSERDPMMQKLVILVQDHGQPALSTTVSLNILLVDGFSEPYLQFRDTFKHPTRVNPSTKYLVISLAVLSFLFLLSVTVIFIIHICQKIKHREKFTIQEHFYDDCNFSNNLVQGGASGPISQPCPYEMCSATGTSNSEFRFLKRFMPNFPFPHGNGEAKTEAGSRLPLDSDRNRSRGSEGQDQVSDDYM</sequence>
<dbReference type="PROSITE" id="PS50268">
    <property type="entry name" value="CADHERIN_2"/>
    <property type="match status" value="6"/>
</dbReference>
<keyword evidence="6" id="KW-0677">Repeat</keyword>
<dbReference type="GO" id="GO:0005886">
    <property type="term" value="C:plasma membrane"/>
    <property type="evidence" value="ECO:0007669"/>
    <property type="project" value="UniProtKB-SubCell"/>
</dbReference>
<dbReference type="SMART" id="SM00112">
    <property type="entry name" value="CA"/>
    <property type="match status" value="6"/>
</dbReference>
<dbReference type="EMBL" id="JAEMGP010000005">
    <property type="protein sequence ID" value="KAG5209310.1"/>
    <property type="molecule type" value="Genomic_DNA"/>
</dbReference>
<dbReference type="InterPro" id="IPR015919">
    <property type="entry name" value="Cadherin-like_sf"/>
</dbReference>
<feature type="domain" description="Cadherin" evidence="16">
    <location>
        <begin position="592"/>
        <end position="687"/>
    </location>
</feature>
<dbReference type="InterPro" id="IPR020894">
    <property type="entry name" value="Cadherin_CS"/>
</dbReference>
<feature type="region of interest" description="Disordered" evidence="14">
    <location>
        <begin position="799"/>
        <end position="833"/>
    </location>
</feature>
<evidence type="ECO:0000313" key="17">
    <source>
        <dbReference type="EMBL" id="KAG5209310.1"/>
    </source>
</evidence>
<dbReference type="Proteomes" id="UP000664991">
    <property type="component" value="Unassembled WGS sequence"/>
</dbReference>
<evidence type="ECO:0000256" key="15">
    <source>
        <dbReference type="SAM" id="Phobius"/>
    </source>
</evidence>
<dbReference type="InterPro" id="IPR013164">
    <property type="entry name" value="Cadherin_N"/>
</dbReference>
<dbReference type="FunFam" id="2.60.40.60:FF:000003">
    <property type="entry name" value="Protocadherin alpha 2"/>
    <property type="match status" value="1"/>
</dbReference>
<comment type="caution">
    <text evidence="17">The sequence shown here is derived from an EMBL/GenBank/DDBJ whole genome shotgun (WGS) entry which is preliminary data.</text>
</comment>
<feature type="domain" description="Cadherin" evidence="16">
    <location>
        <begin position="149"/>
        <end position="257"/>
    </location>
</feature>
<evidence type="ECO:0000256" key="10">
    <source>
        <dbReference type="ARBA" id="ARBA00023136"/>
    </source>
</evidence>
<keyword evidence="10 15" id="KW-0472">Membrane</keyword>
<dbReference type="Pfam" id="PF00028">
    <property type="entry name" value="Cadherin"/>
    <property type="match status" value="5"/>
</dbReference>
<feature type="domain" description="Cadherin" evidence="16">
    <location>
        <begin position="363"/>
        <end position="467"/>
    </location>
</feature>
<feature type="domain" description="Cadherin" evidence="16">
    <location>
        <begin position="258"/>
        <end position="362"/>
    </location>
</feature>
<dbReference type="InterPro" id="IPR002126">
    <property type="entry name" value="Cadherin-like_dom"/>
</dbReference>
<keyword evidence="8" id="KW-0130">Cell adhesion</keyword>
<evidence type="ECO:0000256" key="9">
    <source>
        <dbReference type="ARBA" id="ARBA00022989"/>
    </source>
</evidence>
<keyword evidence="5" id="KW-0732">Signal</keyword>
<dbReference type="CDD" id="cd11304">
    <property type="entry name" value="Cadherin_repeat"/>
    <property type="match status" value="4"/>
</dbReference>
<evidence type="ECO:0000256" key="14">
    <source>
        <dbReference type="SAM" id="MobiDB-lite"/>
    </source>
</evidence>
<evidence type="ECO:0000256" key="13">
    <source>
        <dbReference type="PROSITE-ProRule" id="PRU00043"/>
    </source>
</evidence>
<proteinExistence type="predicted"/>
<evidence type="ECO:0000256" key="7">
    <source>
        <dbReference type="ARBA" id="ARBA00022837"/>
    </source>
</evidence>
<dbReference type="PROSITE" id="PS00232">
    <property type="entry name" value="CADHERIN_1"/>
    <property type="match status" value="3"/>
</dbReference>
<reference evidence="17 18" key="1">
    <citation type="submission" date="2020-12" db="EMBL/GenBank/DDBJ databases">
        <title>De novo assembly of Tibetan sheep genome.</title>
        <authorList>
            <person name="Li X."/>
        </authorList>
    </citation>
    <scope>NUCLEOTIDE SEQUENCE [LARGE SCALE GENOMIC DNA]</scope>
    <source>
        <tissue evidence="17">Heart</tissue>
    </source>
</reference>
<dbReference type="SUPFAM" id="SSF49313">
    <property type="entry name" value="Cadherin-like"/>
    <property type="match status" value="6"/>
</dbReference>
<evidence type="ECO:0000259" key="16">
    <source>
        <dbReference type="PROSITE" id="PS50268"/>
    </source>
</evidence>
<dbReference type="FunFam" id="2.60.40.60:FF:000006">
    <property type="entry name" value="Protocadherin alpha 2"/>
    <property type="match status" value="1"/>
</dbReference>
<feature type="compositionally biased region" description="Basic and acidic residues" evidence="14">
    <location>
        <begin position="800"/>
        <end position="823"/>
    </location>
</feature>
<dbReference type="Gene3D" id="2.60.40.60">
    <property type="entry name" value="Cadherins"/>
    <property type="match status" value="6"/>
</dbReference>
<keyword evidence="9 15" id="KW-1133">Transmembrane helix</keyword>
<dbReference type="GO" id="GO:0005509">
    <property type="term" value="F:calcium ion binding"/>
    <property type="evidence" value="ECO:0007669"/>
    <property type="project" value="UniProtKB-UniRule"/>
</dbReference>
<dbReference type="FunFam" id="2.60.40.60:FF:000127">
    <property type="entry name" value="Protocadherin beta 1"/>
    <property type="match status" value="1"/>
</dbReference>
<dbReference type="PANTHER" id="PTHR24028">
    <property type="entry name" value="CADHERIN-87A"/>
    <property type="match status" value="1"/>
</dbReference>
<evidence type="ECO:0000256" key="11">
    <source>
        <dbReference type="ARBA" id="ARBA00023180"/>
    </source>
</evidence>
<name>A0A836AFV3_SHEEP</name>
<dbReference type="InterPro" id="IPR050174">
    <property type="entry name" value="Protocadherin/Cadherin-CA"/>
</dbReference>